<dbReference type="InterPro" id="IPR036047">
    <property type="entry name" value="F-box-like_dom_sf"/>
</dbReference>
<dbReference type="EMBL" id="LRBV02000003">
    <property type="status" value="NOT_ANNOTATED_CDS"/>
    <property type="molecule type" value="Genomic_DNA"/>
</dbReference>
<dbReference type="PROSITE" id="PS50181">
    <property type="entry name" value="FBOX"/>
    <property type="match status" value="2"/>
</dbReference>
<dbReference type="Gramene" id="QL03p005929:mrna">
    <property type="protein sequence ID" value="QL03p005929:mrna"/>
    <property type="gene ID" value="QL03p005929"/>
</dbReference>
<reference evidence="2 3" key="1">
    <citation type="journal article" date="2016" name="G3 (Bethesda)">
        <title>First Draft Assembly and Annotation of the Genome of a California Endemic Oak Quercus lobata Nee (Fagaceae).</title>
        <authorList>
            <person name="Sork V.L."/>
            <person name="Fitz-Gibbon S.T."/>
            <person name="Puiu D."/>
            <person name="Crepeau M."/>
            <person name="Gugger P.F."/>
            <person name="Sherman R."/>
            <person name="Stevens K."/>
            <person name="Langley C.H."/>
            <person name="Pellegrini M."/>
            <person name="Salzberg S.L."/>
        </authorList>
    </citation>
    <scope>NUCLEOTIDE SEQUENCE [LARGE SCALE GENOMIC DNA]</scope>
    <source>
        <strain evidence="2 3">cv. SW786</strain>
    </source>
</reference>
<dbReference type="NCBIfam" id="TIGR01640">
    <property type="entry name" value="F_box_assoc_1"/>
    <property type="match status" value="1"/>
</dbReference>
<dbReference type="EnsemblPlants" id="QL03p005929:mrna">
    <property type="protein sequence ID" value="QL03p005929:mrna"/>
    <property type="gene ID" value="QL03p005929"/>
</dbReference>
<protein>
    <recommendedName>
        <fullName evidence="1">F-box domain-containing protein</fullName>
    </recommendedName>
</protein>
<organism evidence="2 3">
    <name type="scientific">Quercus lobata</name>
    <name type="common">Valley oak</name>
    <dbReference type="NCBI Taxonomy" id="97700"/>
    <lineage>
        <taxon>Eukaryota</taxon>
        <taxon>Viridiplantae</taxon>
        <taxon>Streptophyta</taxon>
        <taxon>Embryophyta</taxon>
        <taxon>Tracheophyta</taxon>
        <taxon>Spermatophyta</taxon>
        <taxon>Magnoliopsida</taxon>
        <taxon>eudicotyledons</taxon>
        <taxon>Gunneridae</taxon>
        <taxon>Pentapetalae</taxon>
        <taxon>rosids</taxon>
        <taxon>fabids</taxon>
        <taxon>Fagales</taxon>
        <taxon>Fagaceae</taxon>
        <taxon>Quercus</taxon>
    </lineage>
</organism>
<dbReference type="SUPFAM" id="SSF81383">
    <property type="entry name" value="F-box domain"/>
    <property type="match status" value="2"/>
</dbReference>
<dbReference type="SUPFAM" id="SSF50965">
    <property type="entry name" value="Galactose oxidase, central domain"/>
    <property type="match status" value="1"/>
</dbReference>
<accession>A0A7N2L477</accession>
<feature type="domain" description="F-box" evidence="1">
    <location>
        <begin position="112"/>
        <end position="158"/>
    </location>
</feature>
<dbReference type="Proteomes" id="UP000594261">
    <property type="component" value="Chromosome 3"/>
</dbReference>
<dbReference type="Gene3D" id="1.20.1280.50">
    <property type="match status" value="2"/>
</dbReference>
<dbReference type="InterPro" id="IPR006527">
    <property type="entry name" value="F-box-assoc_dom_typ1"/>
</dbReference>
<evidence type="ECO:0000313" key="3">
    <source>
        <dbReference type="Proteomes" id="UP000594261"/>
    </source>
</evidence>
<evidence type="ECO:0000313" key="2">
    <source>
        <dbReference type="EnsemblPlants" id="QL03p005929:mrna"/>
    </source>
</evidence>
<name>A0A7N2L477_QUELO</name>
<dbReference type="Pfam" id="PF07734">
    <property type="entry name" value="FBA_1"/>
    <property type="match status" value="1"/>
</dbReference>
<evidence type="ECO:0000259" key="1">
    <source>
        <dbReference type="PROSITE" id="PS50181"/>
    </source>
</evidence>
<dbReference type="InParanoid" id="A0A7N2L477"/>
<proteinExistence type="predicted"/>
<dbReference type="Pfam" id="PF00646">
    <property type="entry name" value="F-box"/>
    <property type="match status" value="2"/>
</dbReference>
<dbReference type="PANTHER" id="PTHR31672:SF13">
    <property type="entry name" value="F-BOX PROTEIN CPR30-LIKE"/>
    <property type="match status" value="1"/>
</dbReference>
<dbReference type="InterPro" id="IPR050796">
    <property type="entry name" value="SCF_F-box_component"/>
</dbReference>
<keyword evidence="3" id="KW-1185">Reference proteome</keyword>
<sequence length="519" mass="59265">MSDNSPEVSKSLIEEAMWASLPPKLLPHILIRLPIKSIIKFTSVCKTWKSLIQNPTFISNHLHHFSNNLLLFRLCPKPLAIAVKQLKRIEDEKKVVAMSDNLPEVSKSITEEAMWDSLPHEILTHVFLRLPIKSIITCTSVSKTWKSLIRNPSFISTHLHHSSNNDLLLFRLCPKPLAKAVKQRERIGDEKEVYALHWDDNTNFHQYTTFDDFPFHGQSATGVFRVVGTCNGLICLADDLNTYAYNFILWNPCVKKYVQLPTPNFSFMTTGPFTAAVGFGFDSKTNDYKVVRFVTPEDGDFEEGESTPKVEVYSLATGKWRVVTAQCPKCAVRDTMLVYLRLQAFVNGALHLVCYKTTPEIRFLHFVLVFDLEDEVFREIPLPKHSDMFYWKWVSILAYGNSIAVIEPGYSVDTLDIWVLKNYADASSWTKIISLDAQVPPQDIPRPPSGFYRVKIPSLKAFRKSGEAILETYKKWLVSRNLETQEVKDLGITGSKYSFVDPYIENLVLLDKPDLAVTY</sequence>
<dbReference type="InterPro" id="IPR001810">
    <property type="entry name" value="F-box_dom"/>
</dbReference>
<feature type="domain" description="F-box" evidence="1">
    <location>
        <begin position="15"/>
        <end position="61"/>
    </location>
</feature>
<dbReference type="SMART" id="SM00256">
    <property type="entry name" value="FBOX"/>
    <property type="match status" value="2"/>
</dbReference>
<dbReference type="CDD" id="cd22157">
    <property type="entry name" value="F-box_AtFBW1-like"/>
    <property type="match status" value="2"/>
</dbReference>
<dbReference type="AlphaFoldDB" id="A0A7N2L477"/>
<dbReference type="InterPro" id="IPR011043">
    <property type="entry name" value="Gal_Oxase/kelch_b-propeller"/>
</dbReference>
<dbReference type="PANTHER" id="PTHR31672">
    <property type="entry name" value="BNACNNG10540D PROTEIN"/>
    <property type="match status" value="1"/>
</dbReference>
<dbReference type="FunCoup" id="A0A7N2L477">
    <property type="interactions" value="97"/>
</dbReference>
<dbReference type="InterPro" id="IPR017451">
    <property type="entry name" value="F-box-assoc_interact_dom"/>
</dbReference>
<reference evidence="2" key="2">
    <citation type="submission" date="2021-01" db="UniProtKB">
        <authorList>
            <consortium name="EnsemblPlants"/>
        </authorList>
    </citation>
    <scope>IDENTIFICATION</scope>
</reference>